<accession>A0AA43RJ47</accession>
<dbReference type="InterPro" id="IPR003797">
    <property type="entry name" value="DegV"/>
</dbReference>
<dbReference type="InterPro" id="IPR050270">
    <property type="entry name" value="DegV_domain_contain"/>
</dbReference>
<dbReference type="AlphaFoldDB" id="A0AA43RJ47"/>
<proteinExistence type="predicted"/>
<name>A0AA43RJ47_9ACTN</name>
<dbReference type="GO" id="GO:0008289">
    <property type="term" value="F:lipid binding"/>
    <property type="evidence" value="ECO:0007669"/>
    <property type="project" value="UniProtKB-KW"/>
</dbReference>
<dbReference type="Gene3D" id="3.30.1180.10">
    <property type="match status" value="1"/>
</dbReference>
<dbReference type="PANTHER" id="PTHR33434:SF2">
    <property type="entry name" value="FATTY ACID-BINDING PROTEIN TM_1468"/>
    <property type="match status" value="1"/>
</dbReference>
<dbReference type="PROSITE" id="PS51482">
    <property type="entry name" value="DEGV"/>
    <property type="match status" value="1"/>
</dbReference>
<organism evidence="2 3">
    <name type="scientific">Phoenicibacter congonensis</name>
    <dbReference type="NCBI Taxonomy" id="1944646"/>
    <lineage>
        <taxon>Bacteria</taxon>
        <taxon>Bacillati</taxon>
        <taxon>Actinomycetota</taxon>
        <taxon>Coriobacteriia</taxon>
        <taxon>Eggerthellales</taxon>
        <taxon>Eggerthellaceae</taxon>
        <taxon>Phoenicibacter</taxon>
    </lineage>
</organism>
<sequence>MQFSVITDTSGNLPKYIADEHGLIVIPFYYHVDGEDLCCEAIENFDSDAYYKRLKDGPRVTTTQITPQRYLEYFEKEAQAGNDFIFVSMSSGISGSCDAARVAVRMLQEDYPERKAFVVDTKGAALGEGFVALEAARLRDQGLEAEEAARQLDNYSRRMCNIFTVDDLMYLRRGGRLSNASAFLGTIVNIKPLLKGDENGKIVAFAKIRGRKKAIEAIAQRYDALVVEPENQTVGIVQAACREDAKRLEELICQNRPPKMILHVDYEPVT</sequence>
<protein>
    <submittedName>
        <fullName evidence="2">DegV family protein</fullName>
    </submittedName>
</protein>
<keyword evidence="3" id="KW-1185">Reference proteome</keyword>
<evidence type="ECO:0000313" key="2">
    <source>
        <dbReference type="EMBL" id="MDO4842763.1"/>
    </source>
</evidence>
<dbReference type="NCBIfam" id="TIGR00762">
    <property type="entry name" value="DegV"/>
    <property type="match status" value="1"/>
</dbReference>
<evidence type="ECO:0000256" key="1">
    <source>
        <dbReference type="ARBA" id="ARBA00023121"/>
    </source>
</evidence>
<dbReference type="Gene3D" id="3.40.50.10170">
    <property type="match status" value="1"/>
</dbReference>
<comment type="caution">
    <text evidence="2">The sequence shown here is derived from an EMBL/GenBank/DDBJ whole genome shotgun (WGS) entry which is preliminary data.</text>
</comment>
<dbReference type="InterPro" id="IPR043168">
    <property type="entry name" value="DegV_C"/>
</dbReference>
<dbReference type="SUPFAM" id="SSF82549">
    <property type="entry name" value="DAK1/DegV-like"/>
    <property type="match status" value="1"/>
</dbReference>
<reference evidence="2" key="1">
    <citation type="submission" date="2023-07" db="EMBL/GenBank/DDBJ databases">
        <title>Between Cages and Wild: Unraveling the Impact of Captivity on Animal Microbiomes and Antimicrobial Resistance.</title>
        <authorList>
            <person name="Schmartz G.P."/>
            <person name="Rehner J."/>
            <person name="Schuff M.J."/>
            <person name="Becker S.L."/>
            <person name="Kravczyk M."/>
            <person name="Gurevich A."/>
            <person name="Francke R."/>
            <person name="Mueller R."/>
            <person name="Keller V."/>
            <person name="Keller A."/>
        </authorList>
    </citation>
    <scope>NUCLEOTIDE SEQUENCE</scope>
    <source>
        <strain evidence="2">S12M_St_49</strain>
    </source>
</reference>
<dbReference type="Pfam" id="PF02645">
    <property type="entry name" value="DegV"/>
    <property type="match status" value="1"/>
</dbReference>
<keyword evidence="1" id="KW-0446">Lipid-binding</keyword>
<dbReference type="Proteomes" id="UP001168575">
    <property type="component" value="Unassembled WGS sequence"/>
</dbReference>
<evidence type="ECO:0000313" key="3">
    <source>
        <dbReference type="Proteomes" id="UP001168575"/>
    </source>
</evidence>
<feature type="non-terminal residue" evidence="2">
    <location>
        <position position="270"/>
    </location>
</feature>
<dbReference type="PANTHER" id="PTHR33434">
    <property type="entry name" value="DEGV DOMAIN-CONTAINING PROTEIN DR_1986-RELATED"/>
    <property type="match status" value="1"/>
</dbReference>
<dbReference type="EMBL" id="JAUMVS010000298">
    <property type="protein sequence ID" value="MDO4842763.1"/>
    <property type="molecule type" value="Genomic_DNA"/>
</dbReference>
<gene>
    <name evidence="2" type="ORF">Q3982_08830</name>
</gene>